<dbReference type="EMBL" id="CM043805">
    <property type="protein sequence ID" value="KAI4805838.1"/>
    <property type="molecule type" value="Genomic_DNA"/>
</dbReference>
<organism evidence="1 2">
    <name type="scientific">Chaenocephalus aceratus</name>
    <name type="common">Blackfin icefish</name>
    <name type="synonym">Chaenichthys aceratus</name>
    <dbReference type="NCBI Taxonomy" id="36190"/>
    <lineage>
        <taxon>Eukaryota</taxon>
        <taxon>Metazoa</taxon>
        <taxon>Chordata</taxon>
        <taxon>Craniata</taxon>
        <taxon>Vertebrata</taxon>
        <taxon>Euteleostomi</taxon>
        <taxon>Actinopterygii</taxon>
        <taxon>Neopterygii</taxon>
        <taxon>Teleostei</taxon>
        <taxon>Neoteleostei</taxon>
        <taxon>Acanthomorphata</taxon>
        <taxon>Eupercaria</taxon>
        <taxon>Perciformes</taxon>
        <taxon>Notothenioidei</taxon>
        <taxon>Channichthyidae</taxon>
        <taxon>Chaenocephalus</taxon>
    </lineage>
</organism>
<protein>
    <submittedName>
        <fullName evidence="1">Uncharacterized protein</fullName>
    </submittedName>
</protein>
<evidence type="ECO:0000313" key="2">
    <source>
        <dbReference type="Proteomes" id="UP001057452"/>
    </source>
</evidence>
<sequence length="87" mass="9531">EPRSAPESLGPGPHSHLGHREKECADLMMYRKSEKPHGDPGAAIGRHSSSESPAHFELESRTKGMQNEITSAEVEEVPARQDTEQEG</sequence>
<feature type="non-terminal residue" evidence="1">
    <location>
        <position position="1"/>
    </location>
</feature>
<proteinExistence type="predicted"/>
<evidence type="ECO:0000313" key="1">
    <source>
        <dbReference type="EMBL" id="KAI4805838.1"/>
    </source>
</evidence>
<reference evidence="1" key="1">
    <citation type="submission" date="2022-05" db="EMBL/GenBank/DDBJ databases">
        <title>Chromosome-level genome of Chaenocephalus aceratus.</title>
        <authorList>
            <person name="Park H."/>
        </authorList>
    </citation>
    <scope>NUCLEOTIDE SEQUENCE</scope>
    <source>
        <strain evidence="1">KU_202001</strain>
    </source>
</reference>
<comment type="caution">
    <text evidence="1">The sequence shown here is derived from an EMBL/GenBank/DDBJ whole genome shotgun (WGS) entry which is preliminary data.</text>
</comment>
<gene>
    <name evidence="1" type="ORF">KUCAC02_010434</name>
</gene>
<dbReference type="Proteomes" id="UP001057452">
    <property type="component" value="Chromosome 21"/>
</dbReference>
<keyword evidence="2" id="KW-1185">Reference proteome</keyword>
<accession>A0ACB9VZV2</accession>
<name>A0ACB9VZV2_CHAAC</name>